<dbReference type="VEuPathDB" id="PiroplasmaDB:BEWA_028630"/>
<feature type="coiled-coil region" evidence="1">
    <location>
        <begin position="124"/>
        <end position="158"/>
    </location>
</feature>
<sequence length="384" mass="43971">MNPFLRLVLLLTVLAIDGNGKSAIGCLADLQEKFRNNQENAIEEITKRRILMKNTRDIISNAKRSSSSSGKPLDWEIRGMESFEKELSASINQDYSEIVLLYNLNSAYSNADVLRAMEITDFVEPSLEKIVEDNEKKLEDLKKRYSELEARFQEFKYVAVVLSPYTVAGRTNTIPDDIVKELISVLTSSSEIPFFSTGKLSAIAEFFNLKLFELWLELSNIVLEKSSPTVRIRRTFKRSKFIIDRLSVRDETKMNAHLRLEKLCTNAENILENMIQIKEAGNTETMKSTEDINHCLLVLDKLNKFTVPSEETRKTCSETFISAVVTVKEVEKKTSILNSEGSKIDEYFTESKRLMNIVKDEGYTRVNEIVKDEKEVNFSSSLRH</sequence>
<evidence type="ECO:0000313" key="4">
    <source>
        <dbReference type="Proteomes" id="UP000031512"/>
    </source>
</evidence>
<reference evidence="3 4" key="1">
    <citation type="journal article" date="2012" name="BMC Genomics">
        <title>Comparative genomic analysis and phylogenetic position of Theileria equi.</title>
        <authorList>
            <person name="Kappmeyer L.S."/>
            <person name="Thiagarajan M."/>
            <person name="Herndon D.R."/>
            <person name="Ramsay J.D."/>
            <person name="Caler E."/>
            <person name="Djikeng A."/>
            <person name="Gillespie J.J."/>
            <person name="Lau A.O."/>
            <person name="Roalson E.H."/>
            <person name="Silva J.C."/>
            <person name="Silva M.G."/>
            <person name="Suarez C.E."/>
            <person name="Ueti M.W."/>
            <person name="Nene V.M."/>
            <person name="Mealey R.H."/>
            <person name="Knowles D.P."/>
            <person name="Brayton K.A."/>
        </authorList>
    </citation>
    <scope>NUCLEOTIDE SEQUENCE [LARGE SCALE GENOMIC DNA]</scope>
    <source>
        <strain evidence="3 4">WA</strain>
    </source>
</reference>
<dbReference type="EMBL" id="CP001669">
    <property type="protein sequence ID" value="AFZ80013.1"/>
    <property type="molecule type" value="Genomic_DNA"/>
</dbReference>
<accession>L0AXN8</accession>
<gene>
    <name evidence="3" type="ORF">BEWA_028630</name>
</gene>
<feature type="chain" id="PRO_5003939515" evidence="2">
    <location>
        <begin position="21"/>
        <end position="384"/>
    </location>
</feature>
<name>L0AXN8_THEEQ</name>
<evidence type="ECO:0000256" key="2">
    <source>
        <dbReference type="SAM" id="SignalP"/>
    </source>
</evidence>
<dbReference type="Proteomes" id="UP000031512">
    <property type="component" value="Chromosome 1"/>
</dbReference>
<keyword evidence="2" id="KW-0732">Signal</keyword>
<proteinExistence type="predicted"/>
<feature type="signal peptide" evidence="2">
    <location>
        <begin position="1"/>
        <end position="20"/>
    </location>
</feature>
<keyword evidence="1" id="KW-0175">Coiled coil</keyword>
<dbReference type="RefSeq" id="XP_004829679.1">
    <property type="nucleotide sequence ID" value="XM_004829622.1"/>
</dbReference>
<evidence type="ECO:0000313" key="3">
    <source>
        <dbReference type="EMBL" id="AFZ80013.1"/>
    </source>
</evidence>
<protein>
    <submittedName>
        <fullName evidence="3">Signal peptide-containing protein</fullName>
    </submittedName>
</protein>
<evidence type="ECO:0000256" key="1">
    <source>
        <dbReference type="SAM" id="Coils"/>
    </source>
</evidence>
<keyword evidence="4" id="KW-1185">Reference proteome</keyword>
<organism evidence="3 4">
    <name type="scientific">Theileria equi strain WA</name>
    <dbReference type="NCBI Taxonomy" id="1537102"/>
    <lineage>
        <taxon>Eukaryota</taxon>
        <taxon>Sar</taxon>
        <taxon>Alveolata</taxon>
        <taxon>Apicomplexa</taxon>
        <taxon>Aconoidasida</taxon>
        <taxon>Piroplasmida</taxon>
        <taxon>Theileriidae</taxon>
        <taxon>Theileria</taxon>
    </lineage>
</organism>
<dbReference type="GeneID" id="15805950"/>
<dbReference type="AlphaFoldDB" id="L0AXN8"/>
<dbReference type="KEGG" id="beq:BEWA_028630"/>